<evidence type="ECO:0000313" key="1">
    <source>
        <dbReference type="EMBL" id="RWS29305.1"/>
    </source>
</evidence>
<protein>
    <submittedName>
        <fullName evidence="1">Uncharacterized protein</fullName>
    </submittedName>
</protein>
<sequence>MRIRRSRWSTGTNKAGSDRYIMSSDQIHTSRIATYVQGI</sequence>
<keyword evidence="2" id="KW-1185">Reference proteome</keyword>
<reference evidence="1 2" key="1">
    <citation type="journal article" date="2018" name="Gigascience">
        <title>Genomes of trombidid mites reveal novel predicted allergens and laterally-transferred genes associated with secondary metabolism.</title>
        <authorList>
            <person name="Dong X."/>
            <person name="Chaisiri K."/>
            <person name="Xia D."/>
            <person name="Armstrong S.D."/>
            <person name="Fang Y."/>
            <person name="Donnelly M.J."/>
            <person name="Kadowaki T."/>
            <person name="McGarry J.W."/>
            <person name="Darby A.C."/>
            <person name="Makepeace B.L."/>
        </authorList>
    </citation>
    <scope>NUCLEOTIDE SEQUENCE [LARGE SCALE GENOMIC DNA]</scope>
    <source>
        <strain evidence="1">UoL-UT</strain>
    </source>
</reference>
<gene>
    <name evidence="1" type="ORF">B4U80_09124</name>
</gene>
<evidence type="ECO:0000313" key="2">
    <source>
        <dbReference type="Proteomes" id="UP000288716"/>
    </source>
</evidence>
<dbReference type="Proteomes" id="UP000288716">
    <property type="component" value="Unassembled WGS sequence"/>
</dbReference>
<accession>A0A443SP91</accession>
<comment type="caution">
    <text evidence="1">The sequence shown here is derived from an EMBL/GenBank/DDBJ whole genome shotgun (WGS) entry which is preliminary data.</text>
</comment>
<dbReference type="AlphaFoldDB" id="A0A443SP91"/>
<name>A0A443SP91_9ACAR</name>
<proteinExistence type="predicted"/>
<dbReference type="EMBL" id="NCKV01000973">
    <property type="protein sequence ID" value="RWS29305.1"/>
    <property type="molecule type" value="Genomic_DNA"/>
</dbReference>
<dbReference type="VEuPathDB" id="VectorBase:LDEU002735"/>
<organism evidence="1 2">
    <name type="scientific">Leptotrombidium deliense</name>
    <dbReference type="NCBI Taxonomy" id="299467"/>
    <lineage>
        <taxon>Eukaryota</taxon>
        <taxon>Metazoa</taxon>
        <taxon>Ecdysozoa</taxon>
        <taxon>Arthropoda</taxon>
        <taxon>Chelicerata</taxon>
        <taxon>Arachnida</taxon>
        <taxon>Acari</taxon>
        <taxon>Acariformes</taxon>
        <taxon>Trombidiformes</taxon>
        <taxon>Prostigmata</taxon>
        <taxon>Anystina</taxon>
        <taxon>Parasitengona</taxon>
        <taxon>Trombiculoidea</taxon>
        <taxon>Trombiculidae</taxon>
        <taxon>Leptotrombidium</taxon>
    </lineage>
</organism>